<evidence type="ECO:0000313" key="2">
    <source>
        <dbReference type="Proteomes" id="UP000434172"/>
    </source>
</evidence>
<keyword evidence="2" id="KW-1185">Reference proteome</keyword>
<reference evidence="1 2" key="1">
    <citation type="submission" date="2019-12" db="EMBL/GenBank/DDBJ databases">
        <title>A genome sequence resource for the geographically widespread anthracnose pathogen Colletotrichum asianum.</title>
        <authorList>
            <person name="Meng Y."/>
        </authorList>
    </citation>
    <scope>NUCLEOTIDE SEQUENCE [LARGE SCALE GENOMIC DNA]</scope>
    <source>
        <strain evidence="1 2">ICMP 18580</strain>
    </source>
</reference>
<evidence type="ECO:0000313" key="1">
    <source>
        <dbReference type="EMBL" id="KAF0323619.1"/>
    </source>
</evidence>
<accession>A0A8H3ZKX7</accession>
<proteinExistence type="predicted"/>
<protein>
    <submittedName>
        <fullName evidence="1">Uncharacterized protein</fullName>
    </submittedName>
</protein>
<dbReference type="Proteomes" id="UP000434172">
    <property type="component" value="Unassembled WGS sequence"/>
</dbReference>
<name>A0A8H3ZKX7_9PEZI</name>
<gene>
    <name evidence="1" type="ORF">GQ607_009065</name>
</gene>
<organism evidence="1 2">
    <name type="scientific">Colletotrichum asianum</name>
    <dbReference type="NCBI Taxonomy" id="702518"/>
    <lineage>
        <taxon>Eukaryota</taxon>
        <taxon>Fungi</taxon>
        <taxon>Dikarya</taxon>
        <taxon>Ascomycota</taxon>
        <taxon>Pezizomycotina</taxon>
        <taxon>Sordariomycetes</taxon>
        <taxon>Hypocreomycetidae</taxon>
        <taxon>Glomerellales</taxon>
        <taxon>Glomerellaceae</taxon>
        <taxon>Colletotrichum</taxon>
        <taxon>Colletotrichum gloeosporioides species complex</taxon>
    </lineage>
</organism>
<sequence length="43" mass="4745">MSLYQNVKNALIDISHVMDTGLSQNGQKIQLVFGKNYSASSML</sequence>
<dbReference type="AlphaFoldDB" id="A0A8H3ZKX7"/>
<dbReference type="EMBL" id="WOWK01000050">
    <property type="protein sequence ID" value="KAF0323619.1"/>
    <property type="molecule type" value="Genomic_DNA"/>
</dbReference>
<comment type="caution">
    <text evidence="1">The sequence shown here is derived from an EMBL/GenBank/DDBJ whole genome shotgun (WGS) entry which is preliminary data.</text>
</comment>